<feature type="compositionally biased region" description="Polar residues" evidence="1">
    <location>
        <begin position="295"/>
        <end position="304"/>
    </location>
</feature>
<feature type="compositionally biased region" description="Low complexity" evidence="1">
    <location>
        <begin position="456"/>
        <end position="465"/>
    </location>
</feature>
<evidence type="ECO:0000313" key="2">
    <source>
        <dbReference type="Ensembl" id="ENSMPUP00000019248.1"/>
    </source>
</evidence>
<proteinExistence type="predicted"/>
<accession>M3Z6N5</accession>
<feature type="region of interest" description="Disordered" evidence="1">
    <location>
        <begin position="361"/>
        <end position="380"/>
    </location>
</feature>
<dbReference type="AlphaFoldDB" id="M3Z6N5"/>
<dbReference type="HOGENOM" id="CLU_353714_0_0_1"/>
<dbReference type="EMBL" id="AEYP01089319">
    <property type="status" value="NOT_ANNOTATED_CDS"/>
    <property type="molecule type" value="Genomic_DNA"/>
</dbReference>
<sequence length="794" mass="82008">MASSLRPLPFRGGSTLVFMAPWKAAREASFRQVSGVSGGRGFTAASPLPLAGLAFLGEAILLKRGEGSSAPSSFTSPPLPLRRTRFRFLVGTGARKADFLLSAWRGRSESLLPAPGLATRARWLALPSFWGLPETLNGAGRWLLASSFLVARQLGRRLSEGRRLLEWNASWVFVRDRRIMERWSLPGVLGESVSLVLEPMGLLSEATGRAAGLLGLEAALGDGLPTRLPDLKAARCLPPSLSGGAGVVVRPGGPGVRGSLRAVKERVHILGSPSEAPRPGVPAPSICPCGGPVQDSGSKRSLGSTGARHGESSASGNPRCTRRLRKLLPRGTGSFLAMGASGTAGLLGFWAREASGARVVVSPGASTPSGPSSPGFMCDREDSNQLWTLDSAPTVGPSKMTESPDRWHGEPQPVLESSTSSTSSLVHSRGAFGDSGSGRPGLCSGLPRSSHREEYSSSASRSSFLPGGGSRGRSPKSAAEQQCRLSSSQRSALPTSGHCSSPPTSSFTPPASSCTESRGTVAFSPGGASSWKPGQAEASWAFSLPTPSEAFPPCSRPLVSSLGCRPHRGQASPRFSSGQAKGLAPSVELAVLASGKQSKAAAAGSDVAAPSVALVLKERGPVVFLGSGAAKATEGSSNSPGLKSLALPPLSSCKDSGRASGSPGRGQAFLATESRQALWFSSEKGGGLLASLARPGASAQVFSAFSPMASCSPRISEARSSCARALSSSRGQSRSPATNLEKLSSGRLPCRLWKESSDLVDMSSGEVTEQVDTDSGLAFELLLTLAGLPRAWLQ</sequence>
<feature type="compositionally biased region" description="Low complexity" evidence="1">
    <location>
        <begin position="361"/>
        <end position="375"/>
    </location>
</feature>
<feature type="compositionally biased region" description="Polar residues" evidence="1">
    <location>
        <begin position="479"/>
        <end position="499"/>
    </location>
</feature>
<dbReference type="Ensembl" id="ENSMPUT00000019527.1">
    <property type="protein sequence ID" value="ENSMPUP00000019248.1"/>
    <property type="gene ID" value="ENSMPUG00000019375.1"/>
</dbReference>
<dbReference type="InParanoid" id="M3Z6N5"/>
<organism evidence="2">
    <name type="scientific">Mustela putorius furo</name>
    <name type="common">European domestic ferret</name>
    <name type="synonym">Mustela furo</name>
    <dbReference type="NCBI Taxonomy" id="9669"/>
    <lineage>
        <taxon>Eukaryota</taxon>
        <taxon>Metazoa</taxon>
        <taxon>Chordata</taxon>
        <taxon>Craniata</taxon>
        <taxon>Vertebrata</taxon>
        <taxon>Euteleostomi</taxon>
        <taxon>Mammalia</taxon>
        <taxon>Eutheria</taxon>
        <taxon>Laurasiatheria</taxon>
        <taxon>Carnivora</taxon>
        <taxon>Caniformia</taxon>
        <taxon>Musteloidea</taxon>
        <taxon>Mustelidae</taxon>
        <taxon>Mustelinae</taxon>
        <taxon>Mustela</taxon>
    </lineage>
</organism>
<name>M3Z6N5_MUSPF</name>
<feature type="region of interest" description="Disordered" evidence="1">
    <location>
        <begin position="388"/>
        <end position="530"/>
    </location>
</feature>
<evidence type="ECO:0000256" key="1">
    <source>
        <dbReference type="SAM" id="MobiDB-lite"/>
    </source>
</evidence>
<feature type="region of interest" description="Disordered" evidence="1">
    <location>
        <begin position="291"/>
        <end position="319"/>
    </location>
</feature>
<reference evidence="2" key="1">
    <citation type="submission" date="2024-06" db="UniProtKB">
        <authorList>
            <consortium name="Ensembl"/>
        </authorList>
    </citation>
    <scope>IDENTIFICATION</scope>
</reference>
<feature type="compositionally biased region" description="Low complexity" evidence="1">
    <location>
        <begin position="500"/>
        <end position="513"/>
    </location>
</feature>
<protein>
    <submittedName>
        <fullName evidence="2">Uncharacterized protein</fullName>
    </submittedName>
</protein>